<dbReference type="CDD" id="cd16922">
    <property type="entry name" value="HATPase_EvgS-ArcB-TorS-like"/>
    <property type="match status" value="1"/>
</dbReference>
<dbReference type="InterPro" id="IPR036890">
    <property type="entry name" value="HATPase_C_sf"/>
</dbReference>
<name>A0ABT3TAI9_9GAMM</name>
<evidence type="ECO:0000256" key="9">
    <source>
        <dbReference type="ARBA" id="ARBA00022989"/>
    </source>
</evidence>
<reference evidence="17" key="1">
    <citation type="submission" date="2019-02" db="EMBL/GenBank/DDBJ databases">
        <authorList>
            <person name="Li S.-H."/>
        </authorList>
    </citation>
    <scope>NUCLEOTIDE SEQUENCE</scope>
    <source>
        <strain evidence="17">IMCC11814</strain>
    </source>
</reference>
<feature type="domain" description="Response regulatory" evidence="15">
    <location>
        <begin position="519"/>
        <end position="639"/>
    </location>
</feature>
<feature type="domain" description="Response regulatory" evidence="15">
    <location>
        <begin position="666"/>
        <end position="782"/>
    </location>
</feature>
<accession>A0ABT3TAI9</accession>
<feature type="domain" description="Histidine kinase" evidence="14">
    <location>
        <begin position="281"/>
        <end position="502"/>
    </location>
</feature>
<comment type="catalytic activity">
    <reaction evidence="1">
        <text>ATP + protein L-histidine = ADP + protein N-phospho-L-histidine.</text>
        <dbReference type="EC" id="2.7.13.3"/>
    </reaction>
</comment>
<evidence type="ECO:0000313" key="17">
    <source>
        <dbReference type="EMBL" id="MCX2979054.1"/>
    </source>
</evidence>
<sequence length="992" mass="108765">MRIFGLDFIESTHNTAVAYTASYEWYIVLMSCTVAWIGTFAGLNTVSAIRSSQTRMGKIAWGCTGAFALGCAVWSMHFVGMLAYSLPVPVKMNLLITAVSLVPAVVASGFAIVFLTFGELKLQGTVLGGIFLGAGIGTMHYFGMAGMEGPFILRYDATLFALSILIAIVLAILALYVGLGTVQSKESNVLQTVVSAFVMGAAISGMHYTGMSAAYFFPVQGETTMSASHGNFIAYIVVGVTALLSTVAIVSTVVNRMFVELYIATENAKSAAREKSDFLARMSHEIRTPMNAIIGMTRIMSKSSLDETQQEYLYKITKSSSQLLSVINSVLDYSKIDSGMMSVERVMFRPKEVLESIEDLAEPQSSKKNIQILYRVSDDFPSYVEGDPTKLTQILANLVSNALKFTEAGSIRIECSVSERVEERIVLHFSVQDSGIGLSEAQMRELFQPFAQADGSITRRFGGTGLGLAICRELCELMGGRIWVESKLGLGSTFHFTVSVNEGPDLEKKKVLEVLRDLRILLLDDSPDDIATITEILRDYGVTPRYVSSGRDAISILEQAGSDPYDVLIADWRLSGEDGIRVALEIDNNPNIDFKPKTILTSAYVRDGMELLARNLSLSGFVSKPIVPGLLIDAIIQSLTEDGSYVLDDAREKRSFKIEKTFPAARCLLVEDNDFNREVAEHALRELELEVDTASSGSEAIEKLAADIYDVVFMDLQMPEMDGITATREIFSRWPERDIPILALTAHALAEEREKSLAAGMADHLTKPLEMDKIVQALSRHMKSPYRGIKKTLAQSASSAERLDEDTLRIRFKGEEQELQDLLETFIKSYGARGSIELLIEQGESEKAADLAHQVIGSAGYLGDSDLADIARETETGCRTGDPRASHTLAVKFDAALKQLVQEARIFRHQLAQVSSSSADSALSLEELLAALGNALKEDDYRAESMLKDLKAKLGGEFPGSQLNTLQEQISNTEYDEALQTLASMRKLLNER</sequence>
<dbReference type="Gene3D" id="3.40.50.2300">
    <property type="match status" value="2"/>
</dbReference>
<dbReference type="SMART" id="SM00448">
    <property type="entry name" value="REC"/>
    <property type="match status" value="2"/>
</dbReference>
<evidence type="ECO:0000259" key="15">
    <source>
        <dbReference type="PROSITE" id="PS50110"/>
    </source>
</evidence>
<evidence type="ECO:0000259" key="14">
    <source>
        <dbReference type="PROSITE" id="PS50109"/>
    </source>
</evidence>
<feature type="domain" description="MHYT" evidence="16">
    <location>
        <begin position="23"/>
        <end position="217"/>
    </location>
</feature>
<evidence type="ECO:0000256" key="5">
    <source>
        <dbReference type="ARBA" id="ARBA00022553"/>
    </source>
</evidence>
<dbReference type="SUPFAM" id="SSF55874">
    <property type="entry name" value="ATPase domain of HSP90 chaperone/DNA topoisomerase II/histidine kinase"/>
    <property type="match status" value="1"/>
</dbReference>
<dbReference type="InterPro" id="IPR001789">
    <property type="entry name" value="Sig_transdc_resp-reg_receiver"/>
</dbReference>
<dbReference type="PANTHER" id="PTHR45339">
    <property type="entry name" value="HYBRID SIGNAL TRANSDUCTION HISTIDINE KINASE J"/>
    <property type="match status" value="1"/>
</dbReference>
<evidence type="ECO:0000256" key="2">
    <source>
        <dbReference type="ARBA" id="ARBA00004651"/>
    </source>
</evidence>
<keyword evidence="4" id="KW-1003">Cell membrane</keyword>
<dbReference type="RefSeq" id="WP_279250838.1">
    <property type="nucleotide sequence ID" value="NZ_SHNO01000002.1"/>
</dbReference>
<comment type="caution">
    <text evidence="17">The sequence shown here is derived from an EMBL/GenBank/DDBJ whole genome shotgun (WGS) entry which is preliminary data.</text>
</comment>
<feature type="modified residue" description="4-aspartylphosphate" evidence="12">
    <location>
        <position position="571"/>
    </location>
</feature>
<protein>
    <recommendedName>
        <fullName evidence="3">histidine kinase</fullName>
        <ecNumber evidence="3">2.7.13.3</ecNumber>
    </recommendedName>
</protein>
<feature type="transmembrane region" description="Helical" evidence="13">
    <location>
        <begin position="59"/>
        <end position="82"/>
    </location>
</feature>
<dbReference type="PROSITE" id="PS50924">
    <property type="entry name" value="MHYT"/>
    <property type="match status" value="1"/>
</dbReference>
<keyword evidence="7" id="KW-0547">Nucleotide-binding</keyword>
<evidence type="ECO:0000256" key="13">
    <source>
        <dbReference type="PROSITE-ProRule" id="PRU00244"/>
    </source>
</evidence>
<evidence type="ECO:0000259" key="16">
    <source>
        <dbReference type="PROSITE" id="PS50924"/>
    </source>
</evidence>
<evidence type="ECO:0000256" key="4">
    <source>
        <dbReference type="ARBA" id="ARBA00022475"/>
    </source>
</evidence>
<evidence type="ECO:0000256" key="11">
    <source>
        <dbReference type="ARBA" id="ARBA00023136"/>
    </source>
</evidence>
<evidence type="ECO:0000256" key="1">
    <source>
        <dbReference type="ARBA" id="ARBA00000085"/>
    </source>
</evidence>
<dbReference type="PRINTS" id="PR00344">
    <property type="entry name" value="BCTRLSENSOR"/>
</dbReference>
<evidence type="ECO:0000256" key="10">
    <source>
        <dbReference type="ARBA" id="ARBA00023012"/>
    </source>
</evidence>
<dbReference type="PROSITE" id="PS50110">
    <property type="entry name" value="RESPONSE_REGULATORY"/>
    <property type="match status" value="2"/>
</dbReference>
<evidence type="ECO:0000256" key="6">
    <source>
        <dbReference type="ARBA" id="ARBA00022692"/>
    </source>
</evidence>
<comment type="subcellular location">
    <subcellularLocation>
        <location evidence="2">Cell membrane</location>
        <topology evidence="2">Multi-pass membrane protein</topology>
    </subcellularLocation>
</comment>
<evidence type="ECO:0000256" key="12">
    <source>
        <dbReference type="PROSITE-ProRule" id="PRU00169"/>
    </source>
</evidence>
<feature type="transmembrane region" description="Helical" evidence="13">
    <location>
        <begin position="25"/>
        <end position="47"/>
    </location>
</feature>
<dbReference type="InterPro" id="IPR003594">
    <property type="entry name" value="HATPase_dom"/>
</dbReference>
<dbReference type="Pfam" id="PF03707">
    <property type="entry name" value="MHYT"/>
    <property type="match status" value="2"/>
</dbReference>
<dbReference type="Gene3D" id="3.30.565.10">
    <property type="entry name" value="Histidine kinase-like ATPase, C-terminal domain"/>
    <property type="match status" value="1"/>
</dbReference>
<dbReference type="SMART" id="SM00387">
    <property type="entry name" value="HATPase_c"/>
    <property type="match status" value="1"/>
</dbReference>
<dbReference type="InterPro" id="IPR005330">
    <property type="entry name" value="MHYT_dom"/>
</dbReference>
<dbReference type="CDD" id="cd00156">
    <property type="entry name" value="REC"/>
    <property type="match status" value="1"/>
</dbReference>
<dbReference type="Pfam" id="PF02518">
    <property type="entry name" value="HATPase_c"/>
    <property type="match status" value="1"/>
</dbReference>
<dbReference type="InterPro" id="IPR036641">
    <property type="entry name" value="HPT_dom_sf"/>
</dbReference>
<dbReference type="Pfam" id="PF00072">
    <property type="entry name" value="Response_reg"/>
    <property type="match status" value="2"/>
</dbReference>
<dbReference type="Pfam" id="PF01627">
    <property type="entry name" value="Hpt"/>
    <property type="match status" value="1"/>
</dbReference>
<dbReference type="Gene3D" id="1.20.120.160">
    <property type="entry name" value="HPT domain"/>
    <property type="match status" value="1"/>
</dbReference>
<organism evidence="17 18">
    <name type="scientific">Candidatus Marimicrobium litorale</name>
    <dbReference type="NCBI Taxonomy" id="2518991"/>
    <lineage>
        <taxon>Bacteria</taxon>
        <taxon>Pseudomonadati</taxon>
        <taxon>Pseudomonadota</taxon>
        <taxon>Gammaproteobacteria</taxon>
        <taxon>Cellvibrionales</taxon>
        <taxon>Halieaceae</taxon>
        <taxon>Marimicrobium</taxon>
    </lineage>
</organism>
<dbReference type="SUPFAM" id="SSF52172">
    <property type="entry name" value="CheY-like"/>
    <property type="match status" value="2"/>
</dbReference>
<evidence type="ECO:0000256" key="7">
    <source>
        <dbReference type="ARBA" id="ARBA00022741"/>
    </source>
</evidence>
<feature type="transmembrane region" description="Helical" evidence="13">
    <location>
        <begin position="124"/>
        <end position="145"/>
    </location>
</feature>
<dbReference type="InterPro" id="IPR003661">
    <property type="entry name" value="HisK_dim/P_dom"/>
</dbReference>
<keyword evidence="8" id="KW-0067">ATP-binding</keyword>
<evidence type="ECO:0000313" key="18">
    <source>
        <dbReference type="Proteomes" id="UP001143304"/>
    </source>
</evidence>
<dbReference type="InterPro" id="IPR008207">
    <property type="entry name" value="Sig_transdc_His_kin_Hpt_dom"/>
</dbReference>
<dbReference type="Gene3D" id="1.10.287.130">
    <property type="match status" value="1"/>
</dbReference>
<dbReference type="SUPFAM" id="SSF47226">
    <property type="entry name" value="Histidine-containing phosphotransfer domain, HPT domain"/>
    <property type="match status" value="1"/>
</dbReference>
<dbReference type="PROSITE" id="PS50109">
    <property type="entry name" value="HIS_KIN"/>
    <property type="match status" value="1"/>
</dbReference>
<keyword evidence="10" id="KW-0902">Two-component regulatory system</keyword>
<dbReference type="Pfam" id="PF00512">
    <property type="entry name" value="HisKA"/>
    <property type="match status" value="1"/>
</dbReference>
<dbReference type="InterPro" id="IPR036097">
    <property type="entry name" value="HisK_dim/P_sf"/>
</dbReference>
<dbReference type="PANTHER" id="PTHR45339:SF1">
    <property type="entry name" value="HYBRID SIGNAL TRANSDUCTION HISTIDINE KINASE J"/>
    <property type="match status" value="1"/>
</dbReference>
<keyword evidence="5 12" id="KW-0597">Phosphoprotein</keyword>
<dbReference type="EMBL" id="SHNO01000002">
    <property type="protein sequence ID" value="MCX2979054.1"/>
    <property type="molecule type" value="Genomic_DNA"/>
</dbReference>
<dbReference type="CDD" id="cd17546">
    <property type="entry name" value="REC_hyHK_CKI1_RcsC-like"/>
    <property type="match status" value="1"/>
</dbReference>
<dbReference type="CDD" id="cd00082">
    <property type="entry name" value="HisKA"/>
    <property type="match status" value="1"/>
</dbReference>
<dbReference type="InterPro" id="IPR004358">
    <property type="entry name" value="Sig_transdc_His_kin-like_C"/>
</dbReference>
<keyword evidence="6 13" id="KW-0812">Transmembrane</keyword>
<dbReference type="SUPFAM" id="SSF47384">
    <property type="entry name" value="Homodimeric domain of signal transducing histidine kinase"/>
    <property type="match status" value="1"/>
</dbReference>
<keyword evidence="9 13" id="KW-1133">Transmembrane helix</keyword>
<keyword evidence="18" id="KW-1185">Reference proteome</keyword>
<dbReference type="InterPro" id="IPR011006">
    <property type="entry name" value="CheY-like_superfamily"/>
</dbReference>
<keyword evidence="11 13" id="KW-0472">Membrane</keyword>
<gene>
    <name evidence="17" type="ORF">EYC82_17045</name>
</gene>
<dbReference type="InterPro" id="IPR005467">
    <property type="entry name" value="His_kinase_dom"/>
</dbReference>
<feature type="transmembrane region" description="Helical" evidence="13">
    <location>
        <begin position="94"/>
        <end position="117"/>
    </location>
</feature>
<feature type="modified residue" description="4-aspartylphosphate" evidence="12">
    <location>
        <position position="715"/>
    </location>
</feature>
<dbReference type="EC" id="2.7.13.3" evidence="3"/>
<feature type="transmembrane region" description="Helical" evidence="13">
    <location>
        <begin position="157"/>
        <end position="177"/>
    </location>
</feature>
<proteinExistence type="predicted"/>
<feature type="transmembrane region" description="Helical" evidence="13">
    <location>
        <begin position="232"/>
        <end position="254"/>
    </location>
</feature>
<evidence type="ECO:0000256" key="8">
    <source>
        <dbReference type="ARBA" id="ARBA00022840"/>
    </source>
</evidence>
<dbReference type="Proteomes" id="UP001143304">
    <property type="component" value="Unassembled WGS sequence"/>
</dbReference>
<evidence type="ECO:0000256" key="3">
    <source>
        <dbReference type="ARBA" id="ARBA00012438"/>
    </source>
</evidence>
<dbReference type="SMART" id="SM00388">
    <property type="entry name" value="HisKA"/>
    <property type="match status" value="1"/>
</dbReference>